<dbReference type="Proteomes" id="UP000254208">
    <property type="component" value="Unassembled WGS sequence"/>
</dbReference>
<feature type="transmembrane region" description="Helical" evidence="1">
    <location>
        <begin position="53"/>
        <end position="74"/>
    </location>
</feature>
<feature type="transmembrane region" description="Helical" evidence="1">
    <location>
        <begin position="95"/>
        <end position="115"/>
    </location>
</feature>
<evidence type="ECO:0000313" key="2">
    <source>
        <dbReference type="EMBL" id="SUC29981.1"/>
    </source>
</evidence>
<proteinExistence type="predicted"/>
<accession>A0A379FMR1</accession>
<keyword evidence="1" id="KW-0472">Membrane</keyword>
<feature type="transmembrane region" description="Helical" evidence="1">
    <location>
        <begin position="308"/>
        <end position="328"/>
    </location>
</feature>
<evidence type="ECO:0000256" key="1">
    <source>
        <dbReference type="SAM" id="Phobius"/>
    </source>
</evidence>
<name>A0A379FMR1_PRORE</name>
<feature type="transmembrane region" description="Helical" evidence="1">
    <location>
        <begin position="29"/>
        <end position="47"/>
    </location>
</feature>
<gene>
    <name evidence="2" type="ORF">NCTC11801_00896</name>
</gene>
<protein>
    <submittedName>
        <fullName evidence="2">Uncharacterized protein</fullName>
    </submittedName>
</protein>
<reference evidence="2 3" key="1">
    <citation type="submission" date="2018-06" db="EMBL/GenBank/DDBJ databases">
        <authorList>
            <consortium name="Pathogen Informatics"/>
            <person name="Doyle S."/>
        </authorList>
    </citation>
    <scope>NUCLEOTIDE SEQUENCE [LARGE SCALE GENOMIC DNA]</scope>
    <source>
        <strain evidence="2 3">NCTC11801</strain>
    </source>
</reference>
<feature type="transmembrane region" description="Helical" evidence="1">
    <location>
        <begin position="6"/>
        <end position="22"/>
    </location>
</feature>
<feature type="transmembrane region" description="Helical" evidence="1">
    <location>
        <begin position="121"/>
        <end position="138"/>
    </location>
</feature>
<keyword evidence="1" id="KW-1133">Transmembrane helix</keyword>
<dbReference type="AlphaFoldDB" id="A0A379FMR1"/>
<evidence type="ECO:0000313" key="3">
    <source>
        <dbReference type="Proteomes" id="UP000254208"/>
    </source>
</evidence>
<dbReference type="EMBL" id="UGTZ01000001">
    <property type="protein sequence ID" value="SUC29981.1"/>
    <property type="molecule type" value="Genomic_DNA"/>
</dbReference>
<organism evidence="2 3">
    <name type="scientific">Providencia rettgeri</name>
    <dbReference type="NCBI Taxonomy" id="587"/>
    <lineage>
        <taxon>Bacteria</taxon>
        <taxon>Pseudomonadati</taxon>
        <taxon>Pseudomonadota</taxon>
        <taxon>Gammaproteobacteria</taxon>
        <taxon>Enterobacterales</taxon>
        <taxon>Morganellaceae</taxon>
        <taxon>Providencia</taxon>
    </lineage>
</organism>
<sequence length="349" mass="39449">MNMYFLLGAAIGTFILFIDNKFSVNKKVNWGIIPFISVACGMWYSLSPSTRDYVSIIYYVVVLVITFFITRSVVSSSKVAYQRYQRLQNEGSSKFSAFLRVLVGMLIATCLFAGFFIDMRVFFIAFVLAFVFKAIENTPTKRFLKFQKNLATSKIRSMAMGLVEIEGKITTGTVIKSQLGNKSCYGSFYFEYSISKDKDGKKSYTLQSSKCNMHSFTLTDDTGSVKVECDPDYFVYPGLEPHMDVESGNRRYTEYLLEANRSYLLIGTADANEKGESIIIRKAPHMLLGVSPSDYVVRWNKTGPLRRNLAITAMIALFLIGVILVTPMDYQNGQLNMHFDQIALFDGND</sequence>
<keyword evidence="1" id="KW-0812">Transmembrane</keyword>